<evidence type="ECO:0000313" key="2">
    <source>
        <dbReference type="EMBL" id="HIS83578.1"/>
    </source>
</evidence>
<evidence type="ECO:0000313" key="3">
    <source>
        <dbReference type="Proteomes" id="UP000824139"/>
    </source>
</evidence>
<dbReference type="AlphaFoldDB" id="A0A9D1FX56"/>
<organism evidence="2 3">
    <name type="scientific">Candidatus Scatenecus faecavium</name>
    <dbReference type="NCBI Taxonomy" id="2840915"/>
    <lineage>
        <taxon>Bacteria</taxon>
        <taxon>Candidatus Scatenecus</taxon>
    </lineage>
</organism>
<sequence>MEISGVSAKAYTSAAAAIDEDEELKEAEEEKASEEAAKTEKKEGDKVDLSSQDDYSESDVEEKAANYIQNIIASTNLTEASKAQLQQYLNSFDVAKFIKSYGPFTSTAEISAAMYAVTSGMIKRQEDE</sequence>
<feature type="compositionally biased region" description="Acidic residues" evidence="1">
    <location>
        <begin position="18"/>
        <end position="27"/>
    </location>
</feature>
<dbReference type="EMBL" id="DVJO01000178">
    <property type="protein sequence ID" value="HIS83578.1"/>
    <property type="molecule type" value="Genomic_DNA"/>
</dbReference>
<reference evidence="2" key="2">
    <citation type="journal article" date="2021" name="PeerJ">
        <title>Extensive microbial diversity within the chicken gut microbiome revealed by metagenomics and culture.</title>
        <authorList>
            <person name="Gilroy R."/>
            <person name="Ravi A."/>
            <person name="Getino M."/>
            <person name="Pursley I."/>
            <person name="Horton D.L."/>
            <person name="Alikhan N.F."/>
            <person name="Baker D."/>
            <person name="Gharbi K."/>
            <person name="Hall N."/>
            <person name="Watson M."/>
            <person name="Adriaenssens E.M."/>
            <person name="Foster-Nyarko E."/>
            <person name="Jarju S."/>
            <person name="Secka A."/>
            <person name="Antonio M."/>
            <person name="Oren A."/>
            <person name="Chaudhuri R.R."/>
            <person name="La Ragione R."/>
            <person name="Hildebrand F."/>
            <person name="Pallen M.J."/>
        </authorList>
    </citation>
    <scope>NUCLEOTIDE SEQUENCE</scope>
    <source>
        <strain evidence="2">CHK152-2994</strain>
    </source>
</reference>
<feature type="region of interest" description="Disordered" evidence="1">
    <location>
        <begin position="1"/>
        <end position="60"/>
    </location>
</feature>
<reference evidence="2" key="1">
    <citation type="submission" date="2020-10" db="EMBL/GenBank/DDBJ databases">
        <authorList>
            <person name="Gilroy R."/>
        </authorList>
    </citation>
    <scope>NUCLEOTIDE SEQUENCE</scope>
    <source>
        <strain evidence="2">CHK152-2994</strain>
    </source>
</reference>
<feature type="compositionally biased region" description="Basic and acidic residues" evidence="1">
    <location>
        <begin position="28"/>
        <end position="48"/>
    </location>
</feature>
<name>A0A9D1FX56_9BACT</name>
<comment type="caution">
    <text evidence="2">The sequence shown here is derived from an EMBL/GenBank/DDBJ whole genome shotgun (WGS) entry which is preliminary data.</text>
</comment>
<gene>
    <name evidence="2" type="ORF">IAD41_08260</name>
</gene>
<dbReference type="Proteomes" id="UP000824139">
    <property type="component" value="Unassembled WGS sequence"/>
</dbReference>
<evidence type="ECO:0000256" key="1">
    <source>
        <dbReference type="SAM" id="MobiDB-lite"/>
    </source>
</evidence>
<accession>A0A9D1FX56</accession>
<proteinExistence type="predicted"/>
<protein>
    <submittedName>
        <fullName evidence="2">Uncharacterized protein</fullName>
    </submittedName>
</protein>
<feature type="compositionally biased region" description="Low complexity" evidence="1">
    <location>
        <begin position="8"/>
        <end position="17"/>
    </location>
</feature>